<dbReference type="InterPro" id="IPR010318">
    <property type="entry name" value="S-Me-THD_N"/>
</dbReference>
<dbReference type="InterPro" id="IPR027479">
    <property type="entry name" value="S-Me-THD_N_sf"/>
</dbReference>
<feature type="compositionally biased region" description="Basic and acidic residues" evidence="1">
    <location>
        <begin position="148"/>
        <end position="162"/>
    </location>
</feature>
<protein>
    <submittedName>
        <fullName evidence="3">DUF917 family protein</fullName>
    </submittedName>
</protein>
<evidence type="ECO:0000313" key="4">
    <source>
        <dbReference type="Proteomes" id="UP000325763"/>
    </source>
</evidence>
<evidence type="ECO:0000313" key="3">
    <source>
        <dbReference type="EMBL" id="QEV38787.1"/>
    </source>
</evidence>
<name>A0A5P2W3C4_9ACTN</name>
<feature type="region of interest" description="Disordered" evidence="1">
    <location>
        <begin position="144"/>
        <end position="171"/>
    </location>
</feature>
<gene>
    <name evidence="3" type="ORF">CP978_09650</name>
</gene>
<evidence type="ECO:0000259" key="2">
    <source>
        <dbReference type="Pfam" id="PF06032"/>
    </source>
</evidence>
<dbReference type="SUPFAM" id="SSF160991">
    <property type="entry name" value="CV3147-like"/>
    <property type="match status" value="1"/>
</dbReference>
<feature type="domain" description="S-Me-THD N-terminal" evidence="2">
    <location>
        <begin position="72"/>
        <end position="139"/>
    </location>
</feature>
<dbReference type="KEGG" id="snq:CP978_09650"/>
<dbReference type="AlphaFoldDB" id="A0A5P2W3C4"/>
<dbReference type="Gene3D" id="3.40.1610.10">
    <property type="entry name" value="CV3147-like domain"/>
    <property type="match status" value="1"/>
</dbReference>
<dbReference type="Proteomes" id="UP000325763">
    <property type="component" value="Chromosome"/>
</dbReference>
<evidence type="ECO:0000256" key="1">
    <source>
        <dbReference type="SAM" id="MobiDB-lite"/>
    </source>
</evidence>
<reference evidence="3 4" key="1">
    <citation type="submission" date="2017-09" db="EMBL/GenBank/DDBJ databases">
        <title>Streptomyces genome completion.</title>
        <authorList>
            <person name="Lee N."/>
            <person name="Cho B.-K."/>
        </authorList>
    </citation>
    <scope>NUCLEOTIDE SEQUENCE [LARGE SCALE GENOMIC DNA]</scope>
    <source>
        <strain evidence="3 4">ATCC 14899</strain>
    </source>
</reference>
<dbReference type="EMBL" id="CP023747">
    <property type="protein sequence ID" value="QEV38787.1"/>
    <property type="molecule type" value="Genomic_DNA"/>
</dbReference>
<feature type="region of interest" description="Disordered" evidence="1">
    <location>
        <begin position="1"/>
        <end position="70"/>
    </location>
</feature>
<organism evidence="3 4">
    <name type="scientific">Streptomyces nodosus</name>
    <dbReference type="NCBI Taxonomy" id="40318"/>
    <lineage>
        <taxon>Bacteria</taxon>
        <taxon>Bacillati</taxon>
        <taxon>Actinomycetota</taxon>
        <taxon>Actinomycetes</taxon>
        <taxon>Kitasatosporales</taxon>
        <taxon>Streptomycetaceae</taxon>
        <taxon>Streptomyces</taxon>
    </lineage>
</organism>
<dbReference type="Pfam" id="PF06032">
    <property type="entry name" value="S-Me-THD_N"/>
    <property type="match status" value="1"/>
</dbReference>
<accession>A0A5P2W3C4</accession>
<proteinExistence type="predicted"/>
<sequence length="238" mass="24317">MARGPGGCGADPAHQRPAQALTGPRLPGPGRPRTHERRTVPCGRCARRTTARAPRPRADRGDRGPATSAGGLAAVGVIDIGGLNAVAAVLAAARLGAPVLDGDLMGRAFPRINRTTVAVTGHRAAPPTLAGPVADTVMVPTASASMAEADRRPWTSGRRYEAPSDDGLEDGVGDGVGDGVAASTWSSTVTVAPPAVVIRSRNVPAVSSAYSFGRLNRPPASVRRPVRVRTTLPAASLK</sequence>